<dbReference type="EMBL" id="NPDU01000035">
    <property type="protein sequence ID" value="PJZ61301.1"/>
    <property type="molecule type" value="Genomic_DNA"/>
</dbReference>
<protein>
    <submittedName>
        <fullName evidence="1">Uncharacterized protein</fullName>
    </submittedName>
</protein>
<evidence type="ECO:0000313" key="4">
    <source>
        <dbReference type="Proteomes" id="UP000232188"/>
    </source>
</evidence>
<organism evidence="1 4">
    <name type="scientific">Leptospira adleri</name>
    <dbReference type="NCBI Taxonomy" id="2023186"/>
    <lineage>
        <taxon>Bacteria</taxon>
        <taxon>Pseudomonadati</taxon>
        <taxon>Spirochaetota</taxon>
        <taxon>Spirochaetia</taxon>
        <taxon>Leptospirales</taxon>
        <taxon>Leptospiraceae</taxon>
        <taxon>Leptospira</taxon>
    </lineage>
</organism>
<comment type="caution">
    <text evidence="1">The sequence shown here is derived from an EMBL/GenBank/DDBJ whole genome shotgun (WGS) entry which is preliminary data.</text>
</comment>
<keyword evidence="3" id="KW-1185">Reference proteome</keyword>
<proteinExistence type="predicted"/>
<gene>
    <name evidence="2" type="ORF">CH376_13935</name>
    <name evidence="1" type="ORF">CH380_05105</name>
</gene>
<sequence>MRKNRRIILDFNQGIERNKIFTERPKTLFYFVGKIKLQRSVPVLGQVLIKERRNFLREGFRRSVFPKRSENGL</sequence>
<dbReference type="AlphaFoldDB" id="A0A2M9YSG1"/>
<accession>A0A2M9YSG1</accession>
<evidence type="ECO:0000313" key="3">
    <source>
        <dbReference type="Proteomes" id="UP000232149"/>
    </source>
</evidence>
<dbReference type="Proteomes" id="UP000232188">
    <property type="component" value="Unassembled WGS sequence"/>
</dbReference>
<dbReference type="Proteomes" id="UP000232149">
    <property type="component" value="Unassembled WGS sequence"/>
</dbReference>
<dbReference type="EMBL" id="NPDV01000003">
    <property type="protein sequence ID" value="PJZ54449.1"/>
    <property type="molecule type" value="Genomic_DNA"/>
</dbReference>
<evidence type="ECO:0000313" key="1">
    <source>
        <dbReference type="EMBL" id="PJZ54449.1"/>
    </source>
</evidence>
<reference evidence="3 4" key="1">
    <citation type="submission" date="2017-07" db="EMBL/GenBank/DDBJ databases">
        <title>Leptospira spp. isolated from tropical soils.</title>
        <authorList>
            <person name="Thibeaux R."/>
            <person name="Iraola G."/>
            <person name="Ferres I."/>
            <person name="Bierque E."/>
            <person name="Girault D."/>
            <person name="Soupe-Gilbert M.-E."/>
            <person name="Picardeau M."/>
            <person name="Goarant C."/>
        </authorList>
    </citation>
    <scope>NUCLEOTIDE SEQUENCE [LARGE SCALE GENOMIC DNA]</scope>
    <source>
        <strain evidence="1 4">FH2-B-C1</strain>
        <strain evidence="2 3">FH2-B-D1</strain>
    </source>
</reference>
<name>A0A2M9YSG1_9LEPT</name>
<evidence type="ECO:0000313" key="2">
    <source>
        <dbReference type="EMBL" id="PJZ61301.1"/>
    </source>
</evidence>